<comment type="caution">
    <text evidence="3">The sequence shown here is derived from an EMBL/GenBank/DDBJ whole genome shotgun (WGS) entry which is preliminary data.</text>
</comment>
<evidence type="ECO:0000256" key="1">
    <source>
        <dbReference type="ARBA" id="ARBA00006484"/>
    </source>
</evidence>
<evidence type="ECO:0000256" key="2">
    <source>
        <dbReference type="ARBA" id="ARBA00023002"/>
    </source>
</evidence>
<proteinExistence type="inferred from homology"/>
<dbReference type="InterPro" id="IPR036291">
    <property type="entry name" value="NAD(P)-bd_dom_sf"/>
</dbReference>
<keyword evidence="2" id="KW-0560">Oxidoreductase</keyword>
<accession>A0A9P4I7P5</accession>
<dbReference type="Proteomes" id="UP000799772">
    <property type="component" value="Unassembled WGS sequence"/>
</dbReference>
<sequence>MDERELCILHYSALPTAEEIAKEYASHIKGKTVLITGVSPNNLGLAFLEAIAPHKPGLLILVSRTLFNLHSSQEALIGKVPALQQVRNAAAEVNGWHASDEPLGHFLFTKLILGKLLNAARNSPLRETRAMNVTSNGHRISDIHWNDINLEMRLLLEETPWSSWTRYGQSKTANVLFSISLTEKLGAKGIASFSLHPGCIFTGMVRDLSTEELVEKGEAAGQWLPPAVRYKTVSQGAATHVTVCFDPDIADQNGSYLKDYKIETTDIAPYALNKHSVELL</sequence>
<dbReference type="OrthoDB" id="191139at2759"/>
<organism evidence="3 4">
    <name type="scientific">Rhizodiscina lignyota</name>
    <dbReference type="NCBI Taxonomy" id="1504668"/>
    <lineage>
        <taxon>Eukaryota</taxon>
        <taxon>Fungi</taxon>
        <taxon>Dikarya</taxon>
        <taxon>Ascomycota</taxon>
        <taxon>Pezizomycotina</taxon>
        <taxon>Dothideomycetes</taxon>
        <taxon>Pleosporomycetidae</taxon>
        <taxon>Aulographales</taxon>
        <taxon>Rhizodiscinaceae</taxon>
        <taxon>Rhizodiscina</taxon>
    </lineage>
</organism>
<dbReference type="AlphaFoldDB" id="A0A9P4I7P5"/>
<dbReference type="GO" id="GO:0016491">
    <property type="term" value="F:oxidoreductase activity"/>
    <property type="evidence" value="ECO:0007669"/>
    <property type="project" value="UniProtKB-KW"/>
</dbReference>
<dbReference type="SUPFAM" id="SSF51735">
    <property type="entry name" value="NAD(P)-binding Rossmann-fold domains"/>
    <property type="match status" value="1"/>
</dbReference>
<gene>
    <name evidence="3" type="ORF">NA57DRAFT_69330</name>
</gene>
<dbReference type="EMBL" id="ML978139">
    <property type="protein sequence ID" value="KAF2093271.1"/>
    <property type="molecule type" value="Genomic_DNA"/>
</dbReference>
<reference evidence="3" key="1">
    <citation type="journal article" date="2020" name="Stud. Mycol.">
        <title>101 Dothideomycetes genomes: a test case for predicting lifestyles and emergence of pathogens.</title>
        <authorList>
            <person name="Haridas S."/>
            <person name="Albert R."/>
            <person name="Binder M."/>
            <person name="Bloem J."/>
            <person name="Labutti K."/>
            <person name="Salamov A."/>
            <person name="Andreopoulos B."/>
            <person name="Baker S."/>
            <person name="Barry K."/>
            <person name="Bills G."/>
            <person name="Bluhm B."/>
            <person name="Cannon C."/>
            <person name="Castanera R."/>
            <person name="Culley D."/>
            <person name="Daum C."/>
            <person name="Ezra D."/>
            <person name="Gonzalez J."/>
            <person name="Henrissat B."/>
            <person name="Kuo A."/>
            <person name="Liang C."/>
            <person name="Lipzen A."/>
            <person name="Lutzoni F."/>
            <person name="Magnuson J."/>
            <person name="Mondo S."/>
            <person name="Nolan M."/>
            <person name="Ohm R."/>
            <person name="Pangilinan J."/>
            <person name="Park H.-J."/>
            <person name="Ramirez L."/>
            <person name="Alfaro M."/>
            <person name="Sun H."/>
            <person name="Tritt A."/>
            <person name="Yoshinaga Y."/>
            <person name="Zwiers L.-H."/>
            <person name="Turgeon B."/>
            <person name="Goodwin S."/>
            <person name="Spatafora J."/>
            <person name="Crous P."/>
            <person name="Grigoriev I."/>
        </authorList>
    </citation>
    <scope>NUCLEOTIDE SEQUENCE</scope>
    <source>
        <strain evidence="3">CBS 133067</strain>
    </source>
</reference>
<keyword evidence="4" id="KW-1185">Reference proteome</keyword>
<name>A0A9P4I7P5_9PEZI</name>
<dbReference type="Gene3D" id="3.40.50.720">
    <property type="entry name" value="NAD(P)-binding Rossmann-like Domain"/>
    <property type="match status" value="1"/>
</dbReference>
<evidence type="ECO:0000313" key="4">
    <source>
        <dbReference type="Proteomes" id="UP000799772"/>
    </source>
</evidence>
<dbReference type="PANTHER" id="PTHR24320:SF283">
    <property type="entry name" value="RETINOL DEHYDROGENASE 11"/>
    <property type="match status" value="1"/>
</dbReference>
<comment type="similarity">
    <text evidence="1">Belongs to the short-chain dehydrogenases/reductases (SDR) family.</text>
</comment>
<protein>
    <submittedName>
        <fullName evidence="3">NAD(P)-binding protein</fullName>
    </submittedName>
</protein>
<evidence type="ECO:0000313" key="3">
    <source>
        <dbReference type="EMBL" id="KAF2093271.1"/>
    </source>
</evidence>
<dbReference type="PANTHER" id="PTHR24320">
    <property type="entry name" value="RETINOL DEHYDROGENASE"/>
    <property type="match status" value="1"/>
</dbReference>